<gene>
    <name evidence="1" type="ORF">SAMN04488544_2643</name>
</gene>
<evidence type="ECO:0008006" key="3">
    <source>
        <dbReference type="Google" id="ProtNLM"/>
    </source>
</evidence>
<name>A0A1H2MSM4_9ACTN</name>
<keyword evidence="2" id="KW-1185">Reference proteome</keyword>
<proteinExistence type="predicted"/>
<organism evidence="1 2">
    <name type="scientific">Microlunatus sagamiharensis</name>
    <dbReference type="NCBI Taxonomy" id="546874"/>
    <lineage>
        <taxon>Bacteria</taxon>
        <taxon>Bacillati</taxon>
        <taxon>Actinomycetota</taxon>
        <taxon>Actinomycetes</taxon>
        <taxon>Propionibacteriales</taxon>
        <taxon>Propionibacteriaceae</taxon>
        <taxon>Microlunatus</taxon>
    </lineage>
</organism>
<dbReference type="EMBL" id="LT629799">
    <property type="protein sequence ID" value="SDU96239.1"/>
    <property type="molecule type" value="Genomic_DNA"/>
</dbReference>
<reference evidence="2" key="1">
    <citation type="submission" date="2016-10" db="EMBL/GenBank/DDBJ databases">
        <authorList>
            <person name="Varghese N."/>
            <person name="Submissions S."/>
        </authorList>
    </citation>
    <scope>NUCLEOTIDE SEQUENCE [LARGE SCALE GENOMIC DNA]</scope>
    <source>
        <strain evidence="2">DSM 21743</strain>
    </source>
</reference>
<dbReference type="STRING" id="546874.SAMN04488544_2643"/>
<sequence length="95" mass="9563">MKLKTVLVAAVAGGVGYVLGTRAGREKFEELKARANDLAHSQQAQDAAAKVASEVKKNTSSLPDPVASVINTAADAVAEAPKPDTTPGSTSSASA</sequence>
<protein>
    <recommendedName>
        <fullName evidence="3">YtxH-like protein</fullName>
    </recommendedName>
</protein>
<dbReference type="AlphaFoldDB" id="A0A1H2MSM4"/>
<evidence type="ECO:0000313" key="2">
    <source>
        <dbReference type="Proteomes" id="UP000198825"/>
    </source>
</evidence>
<evidence type="ECO:0000313" key="1">
    <source>
        <dbReference type="EMBL" id="SDU96239.1"/>
    </source>
</evidence>
<dbReference type="RefSeq" id="WP_091075018.1">
    <property type="nucleotide sequence ID" value="NZ_LT629799.1"/>
</dbReference>
<accession>A0A1H2MSM4</accession>
<dbReference type="Proteomes" id="UP000198825">
    <property type="component" value="Chromosome I"/>
</dbReference>